<keyword evidence="1" id="KW-0472">Membrane</keyword>
<name>A0A9N7NFN5_STRHE</name>
<keyword evidence="1" id="KW-0812">Transmembrane</keyword>
<evidence type="ECO:0000256" key="1">
    <source>
        <dbReference type="SAM" id="Phobius"/>
    </source>
</evidence>
<dbReference type="EMBL" id="CACSLK010027752">
    <property type="protein sequence ID" value="CAA0827937.1"/>
    <property type="molecule type" value="Genomic_DNA"/>
</dbReference>
<keyword evidence="3" id="KW-1185">Reference proteome</keyword>
<sequence>YNFSFRLYTVDHDIEIIIVVYFSMGFCGAQWLLVLTPSLFFLFFQIRGSDQRCELNLVVVVVDLAHLPFLWDFIHFRLYIYYYATSIYFRMLF</sequence>
<dbReference type="Proteomes" id="UP001153555">
    <property type="component" value="Unassembled WGS sequence"/>
</dbReference>
<dbReference type="AlphaFoldDB" id="A0A9N7NFN5"/>
<keyword evidence="1" id="KW-1133">Transmembrane helix</keyword>
<feature type="non-terminal residue" evidence="2">
    <location>
        <position position="93"/>
    </location>
</feature>
<comment type="caution">
    <text evidence="2">The sequence shown here is derived from an EMBL/GenBank/DDBJ whole genome shotgun (WGS) entry which is preliminary data.</text>
</comment>
<accession>A0A9N7NFN5</accession>
<organism evidence="2 3">
    <name type="scientific">Striga hermonthica</name>
    <name type="common">Purple witchweed</name>
    <name type="synonym">Buchnera hermonthica</name>
    <dbReference type="NCBI Taxonomy" id="68872"/>
    <lineage>
        <taxon>Eukaryota</taxon>
        <taxon>Viridiplantae</taxon>
        <taxon>Streptophyta</taxon>
        <taxon>Embryophyta</taxon>
        <taxon>Tracheophyta</taxon>
        <taxon>Spermatophyta</taxon>
        <taxon>Magnoliopsida</taxon>
        <taxon>eudicotyledons</taxon>
        <taxon>Gunneridae</taxon>
        <taxon>Pentapetalae</taxon>
        <taxon>asterids</taxon>
        <taxon>lamiids</taxon>
        <taxon>Lamiales</taxon>
        <taxon>Orobanchaceae</taxon>
        <taxon>Buchnereae</taxon>
        <taxon>Striga</taxon>
    </lineage>
</organism>
<reference evidence="2" key="1">
    <citation type="submission" date="2019-12" db="EMBL/GenBank/DDBJ databases">
        <authorList>
            <person name="Scholes J."/>
        </authorList>
    </citation>
    <scope>NUCLEOTIDE SEQUENCE</scope>
</reference>
<proteinExistence type="predicted"/>
<feature type="non-terminal residue" evidence="2">
    <location>
        <position position="1"/>
    </location>
</feature>
<evidence type="ECO:0000313" key="2">
    <source>
        <dbReference type="EMBL" id="CAA0827937.1"/>
    </source>
</evidence>
<evidence type="ECO:0000313" key="3">
    <source>
        <dbReference type="Proteomes" id="UP001153555"/>
    </source>
</evidence>
<gene>
    <name evidence="2" type="ORF">SHERM_23632</name>
</gene>
<feature type="transmembrane region" description="Helical" evidence="1">
    <location>
        <begin position="16"/>
        <end position="43"/>
    </location>
</feature>
<protein>
    <submittedName>
        <fullName evidence="2">Uncharacterized protein</fullName>
    </submittedName>
</protein>
<feature type="transmembrane region" description="Helical" evidence="1">
    <location>
        <begin position="55"/>
        <end position="74"/>
    </location>
</feature>